<gene>
    <name evidence="2" type="ordered locus">Pnap_3324</name>
</gene>
<keyword evidence="1" id="KW-1133">Transmembrane helix</keyword>
<keyword evidence="1" id="KW-0472">Membrane</keyword>
<dbReference type="Proteomes" id="UP000000644">
    <property type="component" value="Chromosome"/>
</dbReference>
<accession>A1VSJ3</accession>
<keyword evidence="1" id="KW-0812">Transmembrane</keyword>
<reference evidence="3" key="1">
    <citation type="journal article" date="2009" name="Environ. Microbiol.">
        <title>The genome of Polaromonas naphthalenivorans strain CJ2, isolated from coal tar-contaminated sediment, reveals physiological and metabolic versatility and evolution through extensive horizontal gene transfer.</title>
        <authorList>
            <person name="Yagi J.M."/>
            <person name="Sims D."/>
            <person name="Brettin T."/>
            <person name="Bruce D."/>
            <person name="Madsen E.L."/>
        </authorList>
    </citation>
    <scope>NUCLEOTIDE SEQUENCE [LARGE SCALE GENOMIC DNA]</scope>
    <source>
        <strain evidence="3">CJ2</strain>
    </source>
</reference>
<dbReference type="AlphaFoldDB" id="A1VSJ3"/>
<keyword evidence="3" id="KW-1185">Reference proteome</keyword>
<dbReference type="RefSeq" id="WP_011802692.1">
    <property type="nucleotide sequence ID" value="NC_008781.1"/>
</dbReference>
<name>A1VSJ3_POLNA</name>
<organism evidence="2 3">
    <name type="scientific">Polaromonas naphthalenivorans (strain CJ2)</name>
    <dbReference type="NCBI Taxonomy" id="365044"/>
    <lineage>
        <taxon>Bacteria</taxon>
        <taxon>Pseudomonadati</taxon>
        <taxon>Pseudomonadota</taxon>
        <taxon>Betaproteobacteria</taxon>
        <taxon>Burkholderiales</taxon>
        <taxon>Comamonadaceae</taxon>
        <taxon>Polaromonas</taxon>
    </lineage>
</organism>
<feature type="transmembrane region" description="Helical" evidence="1">
    <location>
        <begin position="6"/>
        <end position="26"/>
    </location>
</feature>
<evidence type="ECO:0000256" key="1">
    <source>
        <dbReference type="SAM" id="Phobius"/>
    </source>
</evidence>
<sequence length="137" mass="15341">MAWYVWAGLVIFVLVAVVLMLGFVFADSGSTTPAQTYADVDRDGDDDENKDLLSEAGSLRISYVDEKGNSTERDISIYESGATNRKFQAYCSLRKDTRDFLFERIEYATDLDTGEVLSQADVFRRVHPGRKVPATLV</sequence>
<proteinExistence type="predicted"/>
<evidence type="ECO:0000313" key="3">
    <source>
        <dbReference type="Proteomes" id="UP000000644"/>
    </source>
</evidence>
<evidence type="ECO:0000313" key="2">
    <source>
        <dbReference type="EMBL" id="ABM38621.1"/>
    </source>
</evidence>
<dbReference type="KEGG" id="pna:Pnap_3324"/>
<dbReference type="HOGENOM" id="CLU_1936131_0_0_4"/>
<dbReference type="EMBL" id="CP000529">
    <property type="protein sequence ID" value="ABM38621.1"/>
    <property type="molecule type" value="Genomic_DNA"/>
</dbReference>
<protein>
    <submittedName>
        <fullName evidence="2">Uncharacterized protein</fullName>
    </submittedName>
</protein>
<dbReference type="OrthoDB" id="8549735at2"/>